<accession>A0A1Y2EIQ7</accession>
<protein>
    <recommendedName>
        <fullName evidence="4">BTB domain-containing protein</fullName>
    </recommendedName>
</protein>
<dbReference type="RefSeq" id="XP_040721064.1">
    <property type="nucleotide sequence ID" value="XM_040853357.1"/>
</dbReference>
<dbReference type="Proteomes" id="UP000193689">
    <property type="component" value="Unassembled WGS sequence"/>
</dbReference>
<dbReference type="EMBL" id="MCFJ01000001">
    <property type="protein sequence ID" value="ORY71472.1"/>
    <property type="molecule type" value="Genomic_DNA"/>
</dbReference>
<proteinExistence type="predicted"/>
<dbReference type="InParanoid" id="A0A1Y2EIQ7"/>
<comment type="caution">
    <text evidence="2">The sequence shown here is derived from an EMBL/GenBank/DDBJ whole genome shotgun (WGS) entry which is preliminary data.</text>
</comment>
<reference evidence="2 3" key="1">
    <citation type="submission" date="2016-07" db="EMBL/GenBank/DDBJ databases">
        <title>Pervasive Adenine N6-methylation of Active Genes in Fungi.</title>
        <authorList>
            <consortium name="DOE Joint Genome Institute"/>
            <person name="Mondo S.J."/>
            <person name="Dannebaum R.O."/>
            <person name="Kuo R.C."/>
            <person name="Labutti K."/>
            <person name="Haridas S."/>
            <person name="Kuo A."/>
            <person name="Salamov A."/>
            <person name="Ahrendt S.R."/>
            <person name="Lipzen A."/>
            <person name="Sullivan W."/>
            <person name="Andreopoulos W.B."/>
            <person name="Clum A."/>
            <person name="Lindquist E."/>
            <person name="Daum C."/>
            <person name="Ramamoorthy G.K."/>
            <person name="Gryganskyi A."/>
            <person name="Culley D."/>
            <person name="Magnuson J.K."/>
            <person name="James T.Y."/>
            <person name="O'Malley M.A."/>
            <person name="Stajich J.E."/>
            <person name="Spatafora J.W."/>
            <person name="Visel A."/>
            <person name="Grigoriev I.V."/>
        </authorList>
    </citation>
    <scope>NUCLEOTIDE SEQUENCE [LARGE SCALE GENOMIC DNA]</scope>
    <source>
        <strain evidence="2 3">CBS 129021</strain>
    </source>
</reference>
<dbReference type="GeneID" id="63769569"/>
<keyword evidence="3" id="KW-1185">Reference proteome</keyword>
<evidence type="ECO:0000313" key="3">
    <source>
        <dbReference type="Proteomes" id="UP000193689"/>
    </source>
</evidence>
<evidence type="ECO:0008006" key="4">
    <source>
        <dbReference type="Google" id="ProtNLM"/>
    </source>
</evidence>
<organism evidence="2 3">
    <name type="scientific">Pseudomassariella vexata</name>
    <dbReference type="NCBI Taxonomy" id="1141098"/>
    <lineage>
        <taxon>Eukaryota</taxon>
        <taxon>Fungi</taxon>
        <taxon>Dikarya</taxon>
        <taxon>Ascomycota</taxon>
        <taxon>Pezizomycotina</taxon>
        <taxon>Sordariomycetes</taxon>
        <taxon>Xylariomycetidae</taxon>
        <taxon>Amphisphaeriales</taxon>
        <taxon>Pseudomassariaceae</taxon>
        <taxon>Pseudomassariella</taxon>
    </lineage>
</organism>
<sequence length="390" mass="44728">MTSRPSQRSSQKRSRDSWWAAEENNEDERTERRPAPALRARSRQDLHDHDEPYRLIPNRREILDPEGDLLFVAGDRAAGDDLVAFKVCSRTVFRKIPGWRDLQCLSKPPDAEEWILRIPDVKPNAVLIILNILHSNFDQIPVGKSLGSQDLLDVTVLTTRYEVTSLLRPWADGWTRSFTEVLDRHTRNNEQNSAEELPLPLDTYLWITWEFGHAIAFKNTLRELAWSTTIREGSLRLRNEPLFSKSKEPSGAYSVIYAARLDIIKSLLQPLEKLVNKLSTFVPYNSVTEVGKDESLLATLFANLRRYELGEILSYSSPEDWTGSAYDLVEKLWLAFRASRLEHCTSNLSSLFKDTKNELTTTIENGTMPEMADFQTRYLEARANLTGLES</sequence>
<name>A0A1Y2EIQ7_9PEZI</name>
<dbReference type="OrthoDB" id="5275938at2759"/>
<dbReference type="STRING" id="1141098.A0A1Y2EIQ7"/>
<gene>
    <name evidence="2" type="ORF">BCR38DRAFT_10881</name>
</gene>
<evidence type="ECO:0000256" key="1">
    <source>
        <dbReference type="SAM" id="MobiDB-lite"/>
    </source>
</evidence>
<dbReference type="AlphaFoldDB" id="A0A1Y2EIQ7"/>
<evidence type="ECO:0000313" key="2">
    <source>
        <dbReference type="EMBL" id="ORY71472.1"/>
    </source>
</evidence>
<feature type="region of interest" description="Disordered" evidence="1">
    <location>
        <begin position="1"/>
        <end position="44"/>
    </location>
</feature>